<keyword evidence="2" id="KW-0539">Nucleus</keyword>
<evidence type="ECO:0000256" key="3">
    <source>
        <dbReference type="SAM" id="MobiDB-lite"/>
    </source>
</evidence>
<evidence type="ECO:0000256" key="1">
    <source>
        <dbReference type="ARBA" id="ARBA00022723"/>
    </source>
</evidence>
<reference evidence="5" key="1">
    <citation type="submission" date="2020-03" db="EMBL/GenBank/DDBJ databases">
        <title>Site-based positive gene gene selection in Geosmithia morbida across the United States reveals a broad range of putative effectors and factors for local host and environmental adapation.</title>
        <authorList>
            <person name="Onufrak A."/>
            <person name="Murdoch R.W."/>
            <person name="Gazis R."/>
            <person name="Huff M."/>
            <person name="Staton M."/>
            <person name="Klingeman W."/>
            <person name="Hadziabdic D."/>
        </authorList>
    </citation>
    <scope>NUCLEOTIDE SEQUENCE</scope>
    <source>
        <strain evidence="5">1262</strain>
    </source>
</reference>
<dbReference type="GO" id="GO:0005634">
    <property type="term" value="C:nucleus"/>
    <property type="evidence" value="ECO:0007669"/>
    <property type="project" value="TreeGrafter"/>
</dbReference>
<dbReference type="InterPro" id="IPR001138">
    <property type="entry name" value="Zn2Cys6_DnaBD"/>
</dbReference>
<proteinExistence type="predicted"/>
<protein>
    <submittedName>
        <fullName evidence="5">Fungal trans</fullName>
    </submittedName>
</protein>
<name>A0A9P4YRH3_9HYPO</name>
<dbReference type="Gene3D" id="4.10.240.10">
    <property type="entry name" value="Zn(2)-C6 fungal-type DNA-binding domain"/>
    <property type="match status" value="1"/>
</dbReference>
<evidence type="ECO:0000259" key="4">
    <source>
        <dbReference type="PROSITE" id="PS50048"/>
    </source>
</evidence>
<dbReference type="PROSITE" id="PS00463">
    <property type="entry name" value="ZN2_CY6_FUNGAL_1"/>
    <property type="match status" value="1"/>
</dbReference>
<dbReference type="Pfam" id="PF04082">
    <property type="entry name" value="Fungal_trans"/>
    <property type="match status" value="1"/>
</dbReference>
<dbReference type="SMART" id="SM00906">
    <property type="entry name" value="Fungal_trans"/>
    <property type="match status" value="1"/>
</dbReference>
<dbReference type="EMBL" id="JAANYQ010000013">
    <property type="protein sequence ID" value="KAF4121212.1"/>
    <property type="molecule type" value="Genomic_DNA"/>
</dbReference>
<feature type="compositionally biased region" description="Polar residues" evidence="3">
    <location>
        <begin position="109"/>
        <end position="118"/>
    </location>
</feature>
<sequence length="680" mass="74704">MPASKSRATTRPQGQVACLPCRRRKSRCKYEPSSQACLMCRAHETDCITDSPLSTGGEQPLLRPRTSPEHRVTPARARAVASSRTNSRDSNGGSNRPRNTRQPRPPQPGNSILLQTPPRTAPPTDRVHAATTLPVVSPANDGSVPINIGNPELSSVVVADVARPVPLDEAEDDNPHIVGPASASDKHFLQGYLSSIQAGDGVRVIRPVLPGITSAPVVFTRVQKSPVGLDKSPNPSHAKLQIIEKLIEPWKQNVVNMYFVKTNSCFPILNDTFLKERDAMTKNRISPAVLACLYAHSLIYWPHDPVLTQHRQPDGRFIWNLALEALYSELHLSPGMPSIIAILLNVGGRPTTTMIGNGMLLGCAISLAHCLGLNRDPMQWDIPYQEKTLRMQIWWCLVIHDRWSSFMYGTPPHSHNDVPVPKSNSTAGGGGAEERFRVFEALSSLTEVLGVYLEDLYSIRGKSRDSSGRTVPARLDIDAWRDTLSGHVRTLIIRGTNLDIPGAANLRMCFLAARFISCRLELNADVEGTGPGQPPSGRLLHARRLVEDIVLFVRELGEEQLGDFWLPQTAFVLSSTVTFLIRLAVQAEIPTTGASQSLSLSLAKDLVASLRSHKERYDWELGDICLSQYGHVVDNLAAQLTITDDGYLDPTRLGPEAGIPNFLDSIIADQWDPLLWGQMS</sequence>
<dbReference type="Proteomes" id="UP000749293">
    <property type="component" value="Unassembled WGS sequence"/>
</dbReference>
<dbReference type="CDD" id="cd00067">
    <property type="entry name" value="GAL4"/>
    <property type="match status" value="1"/>
</dbReference>
<dbReference type="GO" id="GO:0006351">
    <property type="term" value="P:DNA-templated transcription"/>
    <property type="evidence" value="ECO:0007669"/>
    <property type="project" value="InterPro"/>
</dbReference>
<dbReference type="GO" id="GO:0003677">
    <property type="term" value="F:DNA binding"/>
    <property type="evidence" value="ECO:0007669"/>
    <property type="project" value="InterPro"/>
</dbReference>
<dbReference type="PANTHER" id="PTHR31668">
    <property type="entry name" value="GLUCOSE TRANSPORT TRANSCRIPTION REGULATOR RGT1-RELATED-RELATED"/>
    <property type="match status" value="1"/>
</dbReference>
<dbReference type="InterPro" id="IPR050797">
    <property type="entry name" value="Carb_Metab_Trans_Reg"/>
</dbReference>
<dbReference type="GO" id="GO:0000981">
    <property type="term" value="F:DNA-binding transcription factor activity, RNA polymerase II-specific"/>
    <property type="evidence" value="ECO:0007669"/>
    <property type="project" value="InterPro"/>
</dbReference>
<dbReference type="AlphaFoldDB" id="A0A9P4YRH3"/>
<evidence type="ECO:0000313" key="5">
    <source>
        <dbReference type="EMBL" id="KAF4121212.1"/>
    </source>
</evidence>
<evidence type="ECO:0000313" key="6">
    <source>
        <dbReference type="Proteomes" id="UP000749293"/>
    </source>
</evidence>
<feature type="domain" description="Zn(2)-C6 fungal-type" evidence="4">
    <location>
        <begin position="17"/>
        <end position="49"/>
    </location>
</feature>
<comment type="caution">
    <text evidence="5">The sequence shown here is derived from an EMBL/GenBank/DDBJ whole genome shotgun (WGS) entry which is preliminary data.</text>
</comment>
<dbReference type="InterPro" id="IPR007219">
    <property type="entry name" value="XnlR_reg_dom"/>
</dbReference>
<evidence type="ECO:0000256" key="2">
    <source>
        <dbReference type="ARBA" id="ARBA00023242"/>
    </source>
</evidence>
<dbReference type="SMART" id="SM00066">
    <property type="entry name" value="GAL4"/>
    <property type="match status" value="1"/>
</dbReference>
<keyword evidence="1" id="KW-0479">Metal-binding</keyword>
<dbReference type="OrthoDB" id="3034343at2759"/>
<dbReference type="GeneID" id="55968404"/>
<dbReference type="RefSeq" id="XP_035319864.1">
    <property type="nucleotide sequence ID" value="XM_035464154.1"/>
</dbReference>
<dbReference type="CDD" id="cd12148">
    <property type="entry name" value="fungal_TF_MHR"/>
    <property type="match status" value="1"/>
</dbReference>
<dbReference type="PROSITE" id="PS50048">
    <property type="entry name" value="ZN2_CY6_FUNGAL_2"/>
    <property type="match status" value="1"/>
</dbReference>
<dbReference type="InterPro" id="IPR036864">
    <property type="entry name" value="Zn2-C6_fun-type_DNA-bd_sf"/>
</dbReference>
<gene>
    <name evidence="5" type="ORF">GMORB2_2174</name>
</gene>
<dbReference type="SUPFAM" id="SSF57701">
    <property type="entry name" value="Zn2/Cys6 DNA-binding domain"/>
    <property type="match status" value="1"/>
</dbReference>
<feature type="region of interest" description="Disordered" evidence="3">
    <location>
        <begin position="49"/>
        <end position="126"/>
    </location>
</feature>
<dbReference type="PANTHER" id="PTHR31668:SF10">
    <property type="entry name" value="ZN(II)2CYS6 TRANSCRIPTION FACTOR (EUROFUNG)"/>
    <property type="match status" value="1"/>
</dbReference>
<keyword evidence="6" id="KW-1185">Reference proteome</keyword>
<feature type="compositionally biased region" description="Polar residues" evidence="3">
    <location>
        <begin position="82"/>
        <end position="94"/>
    </location>
</feature>
<dbReference type="GO" id="GO:0001080">
    <property type="term" value="P:nitrogen catabolite activation of transcription from RNA polymerase II promoter"/>
    <property type="evidence" value="ECO:0007669"/>
    <property type="project" value="TreeGrafter"/>
</dbReference>
<organism evidence="5 6">
    <name type="scientific">Geosmithia morbida</name>
    <dbReference type="NCBI Taxonomy" id="1094350"/>
    <lineage>
        <taxon>Eukaryota</taxon>
        <taxon>Fungi</taxon>
        <taxon>Dikarya</taxon>
        <taxon>Ascomycota</taxon>
        <taxon>Pezizomycotina</taxon>
        <taxon>Sordariomycetes</taxon>
        <taxon>Hypocreomycetidae</taxon>
        <taxon>Hypocreales</taxon>
        <taxon>Bionectriaceae</taxon>
        <taxon>Geosmithia</taxon>
    </lineage>
</organism>
<dbReference type="GO" id="GO:0008270">
    <property type="term" value="F:zinc ion binding"/>
    <property type="evidence" value="ECO:0007669"/>
    <property type="project" value="InterPro"/>
</dbReference>
<accession>A0A9P4YRH3</accession>